<dbReference type="EMBL" id="KB095811">
    <property type="protein sequence ID" value="ESO12834.1"/>
    <property type="molecule type" value="Genomic_DNA"/>
</dbReference>
<protein>
    <recommendedName>
        <fullName evidence="18">CUB domain-containing protein</fullName>
    </recommendedName>
</protein>
<feature type="region of interest" description="Disordered" evidence="12">
    <location>
        <begin position="1972"/>
        <end position="1993"/>
    </location>
</feature>
<keyword evidence="3" id="KW-0812">Transmembrane</keyword>
<keyword evidence="8" id="KW-0325">Glycoprotein</keyword>
<dbReference type="RefSeq" id="XP_009009554.1">
    <property type="nucleotide sequence ID" value="XM_009011306.1"/>
</dbReference>
<dbReference type="FunCoup" id="T1FPJ3">
    <property type="interactions" value="903"/>
</dbReference>
<dbReference type="STRING" id="6412.T1FPJ3"/>
<reference evidence="15 17" key="2">
    <citation type="journal article" date="2013" name="Nature">
        <title>Insights into bilaterian evolution from three spiralian genomes.</title>
        <authorList>
            <person name="Simakov O."/>
            <person name="Marletaz F."/>
            <person name="Cho S.J."/>
            <person name="Edsinger-Gonzales E."/>
            <person name="Havlak P."/>
            <person name="Hellsten U."/>
            <person name="Kuo D.H."/>
            <person name="Larsson T."/>
            <person name="Lv J."/>
            <person name="Arendt D."/>
            <person name="Savage R."/>
            <person name="Osoegawa K."/>
            <person name="de Jong P."/>
            <person name="Grimwood J."/>
            <person name="Chapman J.A."/>
            <person name="Shapiro H."/>
            <person name="Aerts A."/>
            <person name="Otillar R.P."/>
            <person name="Terry A.Y."/>
            <person name="Boore J.L."/>
            <person name="Grigoriev I.V."/>
            <person name="Lindberg D.R."/>
            <person name="Seaver E.C."/>
            <person name="Weisblat D.A."/>
            <person name="Putnam N.H."/>
            <person name="Rokhsar D.S."/>
        </authorList>
    </citation>
    <scope>NUCLEOTIDE SEQUENCE</scope>
</reference>
<dbReference type="Pfam" id="PF24973">
    <property type="entry name" value="EGF_LMN_ATRN"/>
    <property type="match status" value="1"/>
</dbReference>
<evidence type="ECO:0000259" key="14">
    <source>
        <dbReference type="PROSITE" id="PS50027"/>
    </source>
</evidence>
<dbReference type="EnsemblMetazoa" id="HelroT188001">
    <property type="protein sequence ID" value="HelroP188001"/>
    <property type="gene ID" value="HelroG188001"/>
</dbReference>
<dbReference type="InterPro" id="IPR002049">
    <property type="entry name" value="LE_dom"/>
</dbReference>
<feature type="region of interest" description="Disordered" evidence="12">
    <location>
        <begin position="124"/>
        <end position="143"/>
    </location>
</feature>
<dbReference type="GO" id="GO:0005604">
    <property type="term" value="C:basement membrane"/>
    <property type="evidence" value="ECO:0007669"/>
    <property type="project" value="UniProtKB-ARBA"/>
</dbReference>
<dbReference type="CDD" id="cd00055">
    <property type="entry name" value="EGF_Lam"/>
    <property type="match status" value="2"/>
</dbReference>
<feature type="region of interest" description="Disordered" evidence="12">
    <location>
        <begin position="193"/>
        <end position="243"/>
    </location>
</feature>
<keyword evidence="9 10" id="KW-0424">Laminin EGF-like domain</keyword>
<keyword evidence="4" id="KW-0732">Signal</keyword>
<feature type="compositionally biased region" description="Basic and acidic residues" evidence="12">
    <location>
        <begin position="232"/>
        <end position="243"/>
    </location>
</feature>
<dbReference type="Gene3D" id="2.10.25.10">
    <property type="entry name" value="Laminin"/>
    <property type="match status" value="1"/>
</dbReference>
<dbReference type="GO" id="GO:0016020">
    <property type="term" value="C:membrane"/>
    <property type="evidence" value="ECO:0007669"/>
    <property type="project" value="UniProtKB-SubCell"/>
</dbReference>
<feature type="region of interest" description="Disordered" evidence="12">
    <location>
        <begin position="2012"/>
        <end position="2070"/>
    </location>
</feature>
<dbReference type="CDD" id="cd00041">
    <property type="entry name" value="CUB"/>
    <property type="match status" value="1"/>
</dbReference>
<dbReference type="GO" id="GO:0005929">
    <property type="term" value="C:cilium"/>
    <property type="evidence" value="ECO:0007669"/>
    <property type="project" value="GOC"/>
</dbReference>
<name>T1FPJ3_HELRO</name>
<dbReference type="Proteomes" id="UP000015101">
    <property type="component" value="Unassembled WGS sequence"/>
</dbReference>
<dbReference type="InParanoid" id="T1FPJ3"/>
<dbReference type="HOGENOM" id="CLU_232838_0_0_1"/>
<evidence type="ECO:0008006" key="18">
    <source>
        <dbReference type="Google" id="ProtNLM"/>
    </source>
</evidence>
<dbReference type="SMART" id="SM00423">
    <property type="entry name" value="PSI"/>
    <property type="match status" value="4"/>
</dbReference>
<keyword evidence="7 10" id="KW-1015">Disulfide bond</keyword>
<feature type="domain" description="CUB" evidence="13">
    <location>
        <begin position="844"/>
        <end position="959"/>
    </location>
</feature>
<dbReference type="PANTHER" id="PTHR31540">
    <property type="entry name" value="CENTROSOMAL PROTEIN OF 131 KDA"/>
    <property type="match status" value="1"/>
</dbReference>
<keyword evidence="6" id="KW-0472">Membrane</keyword>
<reference evidence="16" key="3">
    <citation type="submission" date="2015-06" db="UniProtKB">
        <authorList>
            <consortium name="EnsemblMetazoa"/>
        </authorList>
    </citation>
    <scope>IDENTIFICATION</scope>
</reference>
<dbReference type="Pfam" id="PF24972">
    <property type="entry name" value="GBD_ATRN"/>
    <property type="match status" value="1"/>
</dbReference>
<evidence type="ECO:0000259" key="13">
    <source>
        <dbReference type="PROSITE" id="PS01180"/>
    </source>
</evidence>
<dbReference type="GeneID" id="20210740"/>
<feature type="compositionally biased region" description="Low complexity" evidence="12">
    <location>
        <begin position="2012"/>
        <end position="2064"/>
    </location>
</feature>
<feature type="region of interest" description="Disordered" evidence="12">
    <location>
        <begin position="1074"/>
        <end position="1108"/>
    </location>
</feature>
<dbReference type="PANTHER" id="PTHR31540:SF1">
    <property type="entry name" value="CENTROSOMAL PROTEIN OF 131 KDA"/>
    <property type="match status" value="1"/>
</dbReference>
<dbReference type="SMART" id="SM00042">
    <property type="entry name" value="CUB"/>
    <property type="match status" value="1"/>
</dbReference>
<dbReference type="InterPro" id="IPR056732">
    <property type="entry name" value="GBD_ATRN"/>
</dbReference>
<evidence type="ECO:0000256" key="2">
    <source>
        <dbReference type="ARBA" id="ARBA00022441"/>
    </source>
</evidence>
<dbReference type="GO" id="GO:0034451">
    <property type="term" value="C:centriolar satellite"/>
    <property type="evidence" value="ECO:0000318"/>
    <property type="project" value="GO_Central"/>
</dbReference>
<evidence type="ECO:0000256" key="5">
    <source>
        <dbReference type="ARBA" id="ARBA00022737"/>
    </source>
</evidence>
<evidence type="ECO:0000256" key="1">
    <source>
        <dbReference type="ARBA" id="ARBA00004167"/>
    </source>
</evidence>
<organism evidence="16 17">
    <name type="scientific">Helobdella robusta</name>
    <name type="common">Californian leech</name>
    <dbReference type="NCBI Taxonomy" id="6412"/>
    <lineage>
        <taxon>Eukaryota</taxon>
        <taxon>Metazoa</taxon>
        <taxon>Spiralia</taxon>
        <taxon>Lophotrochozoa</taxon>
        <taxon>Annelida</taxon>
        <taxon>Clitellata</taxon>
        <taxon>Hirudinea</taxon>
        <taxon>Rhynchobdellida</taxon>
        <taxon>Glossiphoniidae</taxon>
        <taxon>Helobdella</taxon>
    </lineage>
</organism>
<evidence type="ECO:0000256" key="10">
    <source>
        <dbReference type="PROSITE-ProRule" id="PRU00460"/>
    </source>
</evidence>
<keyword evidence="2" id="KW-0880">Kelch repeat</keyword>
<keyword evidence="5" id="KW-0677">Repeat</keyword>
<dbReference type="SUPFAM" id="SSF57196">
    <property type="entry name" value="EGF/Laminin"/>
    <property type="match status" value="1"/>
</dbReference>
<feature type="compositionally biased region" description="Low complexity" evidence="12">
    <location>
        <begin position="1096"/>
        <end position="1108"/>
    </location>
</feature>
<dbReference type="Gene3D" id="2.60.120.290">
    <property type="entry name" value="Spermadhesin, CUB domain"/>
    <property type="match status" value="1"/>
</dbReference>
<dbReference type="InterPro" id="IPR056737">
    <property type="entry name" value="Beta-prop_ATRN-MKLN-like"/>
</dbReference>
<dbReference type="FunFam" id="2.60.120.290:FF:000126">
    <property type="entry name" value="Predicted protein"/>
    <property type="match status" value="1"/>
</dbReference>
<dbReference type="InterPro" id="IPR035914">
    <property type="entry name" value="Sperma_CUB_dom_sf"/>
</dbReference>
<dbReference type="GO" id="GO:0060271">
    <property type="term" value="P:cilium assembly"/>
    <property type="evidence" value="ECO:0000318"/>
    <property type="project" value="GO_Central"/>
</dbReference>
<gene>
    <name evidence="16" type="primary">20210740</name>
    <name evidence="15" type="ORF">HELRODRAFT_188001</name>
</gene>
<dbReference type="InterPro" id="IPR015915">
    <property type="entry name" value="Kelch-typ_b-propeller"/>
</dbReference>
<dbReference type="SUPFAM" id="SSF49854">
    <property type="entry name" value="Spermadhesin, CUB domain"/>
    <property type="match status" value="1"/>
</dbReference>
<feature type="compositionally biased region" description="Basic and acidic residues" evidence="12">
    <location>
        <begin position="211"/>
        <end position="224"/>
    </location>
</feature>
<dbReference type="InterPro" id="IPR016201">
    <property type="entry name" value="PSI"/>
</dbReference>
<dbReference type="CDD" id="cd22265">
    <property type="entry name" value="UDM1_RNF168"/>
    <property type="match status" value="1"/>
</dbReference>
<evidence type="ECO:0000256" key="8">
    <source>
        <dbReference type="ARBA" id="ARBA00023180"/>
    </source>
</evidence>
<reference evidence="17" key="1">
    <citation type="submission" date="2012-12" db="EMBL/GenBank/DDBJ databases">
        <authorList>
            <person name="Hellsten U."/>
            <person name="Grimwood J."/>
            <person name="Chapman J.A."/>
            <person name="Shapiro H."/>
            <person name="Aerts A."/>
            <person name="Otillar R.P."/>
            <person name="Terry A.Y."/>
            <person name="Boore J.L."/>
            <person name="Simakov O."/>
            <person name="Marletaz F."/>
            <person name="Cho S.-J."/>
            <person name="Edsinger-Gonzales E."/>
            <person name="Havlak P."/>
            <person name="Kuo D.-H."/>
            <person name="Larsson T."/>
            <person name="Lv J."/>
            <person name="Arendt D."/>
            <person name="Savage R."/>
            <person name="Osoegawa K."/>
            <person name="de Jong P."/>
            <person name="Lindberg D.R."/>
            <person name="Seaver E.C."/>
            <person name="Weisblat D.A."/>
            <person name="Putnam N.H."/>
            <person name="Grigoriev I.V."/>
            <person name="Rokhsar D.S."/>
        </authorList>
    </citation>
    <scope>NUCLEOTIDE SEQUENCE</scope>
</reference>
<feature type="domain" description="Laminin EGF-like" evidence="14">
    <location>
        <begin position="1645"/>
        <end position="1691"/>
    </location>
</feature>
<feature type="coiled-coil region" evidence="11">
    <location>
        <begin position="359"/>
        <end position="616"/>
    </location>
</feature>
<evidence type="ECO:0000256" key="3">
    <source>
        <dbReference type="ARBA" id="ARBA00022692"/>
    </source>
</evidence>
<keyword evidence="11" id="KW-0175">Coiled coil</keyword>
<accession>T1FPJ3</accession>
<evidence type="ECO:0000313" key="17">
    <source>
        <dbReference type="Proteomes" id="UP000015101"/>
    </source>
</evidence>
<evidence type="ECO:0000313" key="15">
    <source>
        <dbReference type="EMBL" id="ESO12834.1"/>
    </source>
</evidence>
<evidence type="ECO:0000256" key="7">
    <source>
        <dbReference type="ARBA" id="ARBA00023157"/>
    </source>
</evidence>
<feature type="coiled-coil region" evidence="11">
    <location>
        <begin position="658"/>
        <end position="699"/>
    </location>
</feature>
<dbReference type="OrthoDB" id="197735at2759"/>
<dbReference type="KEGG" id="hro:HELRODRAFT_188001"/>
<dbReference type="Gene3D" id="2.120.10.80">
    <property type="entry name" value="Kelch-type beta propeller"/>
    <property type="match status" value="1"/>
</dbReference>
<evidence type="ECO:0000313" key="16">
    <source>
        <dbReference type="EnsemblMetazoa" id="HelroP188001"/>
    </source>
</evidence>
<keyword evidence="17" id="KW-1185">Reference proteome</keyword>
<feature type="disulfide bond" evidence="10">
    <location>
        <begin position="1675"/>
        <end position="1689"/>
    </location>
</feature>
<dbReference type="EMBL" id="AMQM01000246">
    <property type="status" value="NOT_ANNOTATED_CDS"/>
    <property type="molecule type" value="Genomic_DNA"/>
</dbReference>
<dbReference type="GO" id="GO:0035735">
    <property type="term" value="P:intraciliary transport involved in cilium assembly"/>
    <property type="evidence" value="ECO:0007669"/>
    <property type="project" value="InterPro"/>
</dbReference>
<dbReference type="Pfam" id="PF24981">
    <property type="entry name" value="Beta-prop_ATRN-LZTR1"/>
    <property type="match status" value="1"/>
</dbReference>
<comment type="subcellular location">
    <subcellularLocation>
        <location evidence="1">Membrane</location>
        <topology evidence="1">Single-pass membrane protein</topology>
    </subcellularLocation>
</comment>
<feature type="compositionally biased region" description="Basic and acidic residues" evidence="12">
    <location>
        <begin position="1976"/>
        <end position="1993"/>
    </location>
</feature>
<evidence type="ECO:0000256" key="12">
    <source>
        <dbReference type="SAM" id="MobiDB-lite"/>
    </source>
</evidence>
<dbReference type="PROSITE" id="PS01180">
    <property type="entry name" value="CUB"/>
    <property type="match status" value="1"/>
</dbReference>
<dbReference type="GO" id="GO:0010824">
    <property type="term" value="P:regulation of centrosome duplication"/>
    <property type="evidence" value="ECO:0000318"/>
    <property type="project" value="GO_Central"/>
</dbReference>
<dbReference type="SMART" id="SM00180">
    <property type="entry name" value="EGF_Lam"/>
    <property type="match status" value="2"/>
</dbReference>
<dbReference type="PROSITE" id="PS50027">
    <property type="entry name" value="EGF_LAM_2"/>
    <property type="match status" value="1"/>
</dbReference>
<dbReference type="InterPro" id="IPR030465">
    <property type="entry name" value="CEP131"/>
</dbReference>
<dbReference type="InterPro" id="IPR056863">
    <property type="entry name" value="LMN_ATRN_NET-like_EGF"/>
</dbReference>
<sequence length="2070" mass="233620">MAKSNEDKMMKDKNDAALKIQNWFRTLSHKKNIDKQLKINGSFIDIRNEKFSMPISPSFSLGSKRIEELFAANKIKEQFPLTSNSISQTVNKERKSSNEVNLLYDNKDSNKTFRDVDELEKISMQSDKTSSSNSDVNVGGQSKNLLSKKHSEIALTSKYLSEEKLGNVITYLKGVKSMGSTYNVEKNSLISSKSWKKSSQTGVSSNLQDGLKSDNKQTLPRESEMNESNNKSSKEQKKSMKKQYEETISRHLAFIDQLINDKKGLTEELKRFQDHIQDMTEKFQKELEAREGRHAVELKKLKDVHAAAEQIKREQWIKTEANRIKELTAKGFEPALQKLIAQHRTEISKLKNLHKEEMKICQEDELAKYNKKVEELRKESLKEIAFARKEEREVLEKEFERRLSEEIEAMNKEKENLNSDLERERRYMEKRLIKQEEEFKKMQSNLNKVHTSAISVLKREFETARNEQEKRHEVLMNNLAKQYDAEKEEWGKEFFKKHQTEFEEKEKELKNKLKTERDRDIDLVLQNMVDEREKEIRQNKIDMNNQIKKLKEKHKQELANIETSEKHIYNSYNEIKRYLFAKESENKTLLSQLSQAENIIKELNEAICKRNEEKSKLTDIVRQEVADKMASFESENLKFKQEICNLKAKFKVDVENIQSNAKQQLKLKEDEVEEVHKRVKEIIEKRVRIENDLKKERDAAVKRADYIQGVLLEQNKSKGKNRHNDVLVHSLFTINECSSSICGLHGHCVGEQDNNNVPIVQTLSDEIDASIISTTTRDSVSNTNSSIIASYTDISISSGAKNNETSVDTNLNIMSKVSDVLNLNVYYCKCHEGWYGPTCASNKCSGRQWIASRNDSIADGLSNYSDNQRCTWLLGSGDVRTPIYIQFEQFATESNWDYLYVHDGSSAWEPMVAAISGVVRNSTVARWPELRLTSGYAYIYLITDSAFNSDGFVFYYRWVGRLVLPCALDDGNNGGGSSPTARCSAHGTAIVTKVQGCVGAKVGGSVSHAPNQPASTCAPILTGSVVRTGLVTVPLNIQDLSEGPIKFSSTIEAGQLSVIKNVIYVSGGVVQHPASTNGSGSGSSDGPDITKSINGSSNSSRSSCSSSSSIMTTNELWSLECEDVCTWRLMNSSDGSEMLSVSGHTMHAIDGLLYLFFGYNPDVGYLNFVQKFDLATRQWSIIRPSFTSPIVIISGLFGHSSVLYDASSSSSSSPSPSSSSSGLKLYIHGGFYPSRKSTGKSSDQLFLYDLTDNTWTELRSSGVQRFMHTSFVLHGHMHVYSGITNYNNTLHRDADDDEINDFMVYDFGCNNGVRLHRYDLKMASIPYDVLKTDCNVWTTLPAPRFQLATSRSGHSSNVNGERAYTYGGYSGHLLNDLILYTPAVCRRSRSCDLCLERGCFWCGDRCQSKSVVCHEVQISEMSLCYLVNVNDSFYCSLLPNCEVCMNDQRCFWSSRGHCLYVASQATKMLPNKNSSSSSSNDDLSTAIITINRFVSNYIINPNNTSNRTCPMISCPRFNSCEDCIAVAACMWCSGTRSCLQALGYVPLNLYGSCISWVNEKPKRCSASTCDYVRTCTECLDNPMCGFCDDGSGTGLGRCVEGGLQGPANHTLATCGSGSGSTGVVAGGNNNGTGEKSWHFTECPICQCHGHSKCFPGTDKCISCQDNTTGPNCEFCMEGFWGNAFNGEPCELCSCNGTADSCHQLDGDCHCKTRGAFGKYCDGCEMQVSNLVKHPFDKIGNSCYEHIIMMGYKVVELNMTEEDSRYFRLANFYFDPLFNKSKDIEIEVTCNPGCNLTVLVKKGDDIIQIHHHGYSQRSSTSLLQNDFLQHHDWSVDQPSNVTAFLHLYNFTTPLRLTRNKMEMLEMAKRPFAMCTVLVDEDGEVDQSENVSLISAQASSNSKTDAKHKKIEKLTPVAIEPLANQKSAIVSVLVRLPHVDESYALPDQSAFAFASTLVSNGSISRRLALECNGKSKMKPAERENYHERQEESRSRLEIRQQLQQQRFHRHLQSLHLQQQRQHNTQQQSQQHSQHHITQQQLQQIQEDSQRQHQQQQQQQQLLQQQQPNTTNV</sequence>
<dbReference type="PROSITE" id="PS01248">
    <property type="entry name" value="EGF_LAM_1"/>
    <property type="match status" value="1"/>
</dbReference>
<evidence type="ECO:0000256" key="9">
    <source>
        <dbReference type="ARBA" id="ARBA00023292"/>
    </source>
</evidence>
<dbReference type="FunFam" id="2.10.25.10:FF:000188">
    <property type="entry name" value="Laminin subunit gamma 2"/>
    <property type="match status" value="1"/>
</dbReference>
<proteinExistence type="predicted"/>
<evidence type="ECO:0000256" key="11">
    <source>
        <dbReference type="SAM" id="Coils"/>
    </source>
</evidence>
<keyword evidence="6" id="KW-1133">Transmembrane helix</keyword>
<evidence type="ECO:0000256" key="4">
    <source>
        <dbReference type="ARBA" id="ARBA00022729"/>
    </source>
</evidence>
<evidence type="ECO:0000256" key="6">
    <source>
        <dbReference type="ARBA" id="ARBA00022989"/>
    </source>
</evidence>
<dbReference type="CTD" id="20210740"/>
<comment type="caution">
    <text evidence="10">Lacks conserved residue(s) required for the propagation of feature annotation.</text>
</comment>
<dbReference type="InterPro" id="IPR000859">
    <property type="entry name" value="CUB_dom"/>
</dbReference>
<dbReference type="eggNOG" id="KOG1388">
    <property type="taxonomic scope" value="Eukaryota"/>
</dbReference>
<feature type="disulfide bond" evidence="10">
    <location>
        <begin position="1663"/>
        <end position="1672"/>
    </location>
</feature>
<dbReference type="SUPFAM" id="SSF117281">
    <property type="entry name" value="Kelch motif"/>
    <property type="match status" value="1"/>
</dbReference>